<evidence type="ECO:0000313" key="2">
    <source>
        <dbReference type="EMBL" id="MDJ1500182.1"/>
    </source>
</evidence>
<keyword evidence="1" id="KW-0732">Signal</keyword>
<dbReference type="EMBL" id="JASJOU010000001">
    <property type="protein sequence ID" value="MDJ1500182.1"/>
    <property type="molecule type" value="Genomic_DNA"/>
</dbReference>
<dbReference type="Gene3D" id="2.130.10.10">
    <property type="entry name" value="YVTN repeat-like/Quinoprotein amine dehydrogenase"/>
    <property type="match status" value="1"/>
</dbReference>
<proteinExistence type="predicted"/>
<comment type="caution">
    <text evidence="2">The sequence shown here is derived from an EMBL/GenBank/DDBJ whole genome shotgun (WGS) entry which is preliminary data.</text>
</comment>
<protein>
    <recommendedName>
        <fullName evidence="4">Sortilin N-terminal domain-containing protein</fullName>
    </recommendedName>
</protein>
<dbReference type="AlphaFoldDB" id="A0AAE3R3V3"/>
<reference evidence="2" key="1">
    <citation type="submission" date="2023-05" db="EMBL/GenBank/DDBJ databases">
        <authorList>
            <person name="Zhang X."/>
        </authorList>
    </citation>
    <scope>NUCLEOTIDE SEQUENCE</scope>
    <source>
        <strain evidence="2">BD1B2-1</strain>
    </source>
</reference>
<evidence type="ECO:0000256" key="1">
    <source>
        <dbReference type="SAM" id="SignalP"/>
    </source>
</evidence>
<gene>
    <name evidence="2" type="ORF">QNI22_05975</name>
</gene>
<dbReference type="CDD" id="cd15482">
    <property type="entry name" value="Sialidase_non-viral"/>
    <property type="match status" value="1"/>
</dbReference>
<dbReference type="InterPro" id="IPR015943">
    <property type="entry name" value="WD40/YVTN_repeat-like_dom_sf"/>
</dbReference>
<name>A0AAE3R3V3_9BACT</name>
<evidence type="ECO:0008006" key="4">
    <source>
        <dbReference type="Google" id="ProtNLM"/>
    </source>
</evidence>
<feature type="chain" id="PRO_5042119320" description="Sortilin N-terminal domain-containing protein" evidence="1">
    <location>
        <begin position="22"/>
        <end position="377"/>
    </location>
</feature>
<organism evidence="2 3">
    <name type="scientific">Xanthocytophaga agilis</name>
    <dbReference type="NCBI Taxonomy" id="3048010"/>
    <lineage>
        <taxon>Bacteria</taxon>
        <taxon>Pseudomonadati</taxon>
        <taxon>Bacteroidota</taxon>
        <taxon>Cytophagia</taxon>
        <taxon>Cytophagales</taxon>
        <taxon>Rhodocytophagaceae</taxon>
        <taxon>Xanthocytophaga</taxon>
    </lineage>
</organism>
<dbReference type="Proteomes" id="UP001232063">
    <property type="component" value="Unassembled WGS sequence"/>
</dbReference>
<evidence type="ECO:0000313" key="3">
    <source>
        <dbReference type="Proteomes" id="UP001232063"/>
    </source>
</evidence>
<dbReference type="SUPFAM" id="SSF110296">
    <property type="entry name" value="Oligoxyloglucan reducing end-specific cellobiohydrolase"/>
    <property type="match status" value="1"/>
</dbReference>
<feature type="signal peptide" evidence="1">
    <location>
        <begin position="1"/>
        <end position="21"/>
    </location>
</feature>
<keyword evidence="3" id="KW-1185">Reference proteome</keyword>
<dbReference type="PROSITE" id="PS51257">
    <property type="entry name" value="PROKAR_LIPOPROTEIN"/>
    <property type="match status" value="1"/>
</dbReference>
<accession>A0AAE3R3V3</accession>
<dbReference type="RefSeq" id="WP_314509707.1">
    <property type="nucleotide sequence ID" value="NZ_JASJOU010000001.1"/>
</dbReference>
<sequence length="377" mass="41810">MYSKIAILSSLVLAMFLLSCKKEDDSNTPQPGKGVFIDHGFIPVAVEINPSADIQEAIYSNNKVFVATSDGIWKNDLTTKAWSRSGLEGKRITFIYKHPTIDKKFFAGISPDSNEKTLYVSTDEGQTWTTVESPVYSSQESTYEIYVCMAIHPAKPNIVFANLMGGTTIAVSKDGGNTWHRNNYADDSNFSYPCPIAVIPGNSSQIFQGAEAPLDDAWLATYDINSADPVMLSNFQKVVDMDVWDNRRPNELATFSYTPNTLYVGQEGALSKVTGNQSVFIYKSDEKSTFPYSYIEGIWVDPANTKHILFGGAVNGEQTTLSLYETQDEGKTIAQISDKLGMTEPQVREIIATDSYPAILIKDDIQKKARLVLYKNQ</sequence>